<evidence type="ECO:0000256" key="3">
    <source>
        <dbReference type="ARBA" id="ARBA00022833"/>
    </source>
</evidence>
<evidence type="ECO:0000313" key="8">
    <source>
        <dbReference type="EMBL" id="KAH3839678.1"/>
    </source>
</evidence>
<feature type="compositionally biased region" description="Polar residues" evidence="6">
    <location>
        <begin position="190"/>
        <end position="214"/>
    </location>
</feature>
<dbReference type="SUPFAM" id="SSF57716">
    <property type="entry name" value="Glucocorticoid receptor-like (DNA-binding domain)"/>
    <property type="match status" value="1"/>
</dbReference>
<dbReference type="Proteomes" id="UP000828390">
    <property type="component" value="Unassembled WGS sequence"/>
</dbReference>
<sequence>MGGRDYCCVVGCVNRRSKSKLPFHGIPKKPEHRRKAWIKASGRQCHGKHKFIVTEYTRICGAHFVNGVKSNNPLDVDYVPTVNLPRPISLTPVVERATTTSKMAKSYSDAVQNAINRKKASNKYCARKKLILCEPDIDDVHMEVEVGLPATQSQSDYEFVVRGLETNDASVPKYEDHVYAKAECPRQPRLASTSTSVQTEDQSYCHSAPASFSK</sequence>
<accession>A0A9D4KGY8</accession>
<dbReference type="SMART" id="SM00980">
    <property type="entry name" value="THAP"/>
    <property type="match status" value="1"/>
</dbReference>
<dbReference type="EMBL" id="JAIWYP010000004">
    <property type="protein sequence ID" value="KAH3839678.1"/>
    <property type="molecule type" value="Genomic_DNA"/>
</dbReference>
<gene>
    <name evidence="8" type="ORF">DPMN_113111</name>
</gene>
<keyword evidence="1" id="KW-0479">Metal-binding</keyword>
<feature type="domain" description="THAP-type" evidence="7">
    <location>
        <begin position="1"/>
        <end position="83"/>
    </location>
</feature>
<keyword evidence="9" id="KW-1185">Reference proteome</keyword>
<evidence type="ECO:0000256" key="1">
    <source>
        <dbReference type="ARBA" id="ARBA00022723"/>
    </source>
</evidence>
<name>A0A9D4KGY8_DREPO</name>
<organism evidence="8 9">
    <name type="scientific">Dreissena polymorpha</name>
    <name type="common">Zebra mussel</name>
    <name type="synonym">Mytilus polymorpha</name>
    <dbReference type="NCBI Taxonomy" id="45954"/>
    <lineage>
        <taxon>Eukaryota</taxon>
        <taxon>Metazoa</taxon>
        <taxon>Spiralia</taxon>
        <taxon>Lophotrochozoa</taxon>
        <taxon>Mollusca</taxon>
        <taxon>Bivalvia</taxon>
        <taxon>Autobranchia</taxon>
        <taxon>Heteroconchia</taxon>
        <taxon>Euheterodonta</taxon>
        <taxon>Imparidentia</taxon>
        <taxon>Neoheterodontei</taxon>
        <taxon>Myida</taxon>
        <taxon>Dreissenoidea</taxon>
        <taxon>Dreissenidae</taxon>
        <taxon>Dreissena</taxon>
    </lineage>
</organism>
<evidence type="ECO:0000256" key="5">
    <source>
        <dbReference type="PROSITE-ProRule" id="PRU00309"/>
    </source>
</evidence>
<reference evidence="8" key="1">
    <citation type="journal article" date="2019" name="bioRxiv">
        <title>The Genome of the Zebra Mussel, Dreissena polymorpha: A Resource for Invasive Species Research.</title>
        <authorList>
            <person name="McCartney M.A."/>
            <person name="Auch B."/>
            <person name="Kono T."/>
            <person name="Mallez S."/>
            <person name="Zhang Y."/>
            <person name="Obille A."/>
            <person name="Becker A."/>
            <person name="Abrahante J.E."/>
            <person name="Garbe J."/>
            <person name="Badalamenti J.P."/>
            <person name="Herman A."/>
            <person name="Mangelson H."/>
            <person name="Liachko I."/>
            <person name="Sullivan S."/>
            <person name="Sone E.D."/>
            <person name="Koren S."/>
            <person name="Silverstein K.A.T."/>
            <person name="Beckman K.B."/>
            <person name="Gohl D.M."/>
        </authorList>
    </citation>
    <scope>NUCLEOTIDE SEQUENCE</scope>
    <source>
        <strain evidence="8">Duluth1</strain>
        <tissue evidence="8">Whole animal</tissue>
    </source>
</reference>
<evidence type="ECO:0000256" key="4">
    <source>
        <dbReference type="ARBA" id="ARBA00023125"/>
    </source>
</evidence>
<dbReference type="AlphaFoldDB" id="A0A9D4KGY8"/>
<dbReference type="InterPro" id="IPR006612">
    <property type="entry name" value="THAP_Znf"/>
</dbReference>
<keyword evidence="3" id="KW-0862">Zinc</keyword>
<keyword evidence="4 5" id="KW-0238">DNA-binding</keyword>
<keyword evidence="2 5" id="KW-0863">Zinc-finger</keyword>
<evidence type="ECO:0000256" key="6">
    <source>
        <dbReference type="SAM" id="MobiDB-lite"/>
    </source>
</evidence>
<dbReference type="GO" id="GO:0003677">
    <property type="term" value="F:DNA binding"/>
    <property type="evidence" value="ECO:0007669"/>
    <property type="project" value="UniProtKB-UniRule"/>
</dbReference>
<protein>
    <recommendedName>
        <fullName evidence="7">THAP-type domain-containing protein</fullName>
    </recommendedName>
</protein>
<evidence type="ECO:0000259" key="7">
    <source>
        <dbReference type="PROSITE" id="PS50950"/>
    </source>
</evidence>
<evidence type="ECO:0000256" key="2">
    <source>
        <dbReference type="ARBA" id="ARBA00022771"/>
    </source>
</evidence>
<dbReference type="PROSITE" id="PS50950">
    <property type="entry name" value="ZF_THAP"/>
    <property type="match status" value="1"/>
</dbReference>
<evidence type="ECO:0000313" key="9">
    <source>
        <dbReference type="Proteomes" id="UP000828390"/>
    </source>
</evidence>
<comment type="caution">
    <text evidence="8">The sequence shown here is derived from an EMBL/GenBank/DDBJ whole genome shotgun (WGS) entry which is preliminary data.</text>
</comment>
<reference evidence="8" key="2">
    <citation type="submission" date="2020-11" db="EMBL/GenBank/DDBJ databases">
        <authorList>
            <person name="McCartney M.A."/>
            <person name="Auch B."/>
            <person name="Kono T."/>
            <person name="Mallez S."/>
            <person name="Becker A."/>
            <person name="Gohl D.M."/>
            <person name="Silverstein K.A.T."/>
            <person name="Koren S."/>
            <person name="Bechman K.B."/>
            <person name="Herman A."/>
            <person name="Abrahante J.E."/>
            <person name="Garbe J."/>
        </authorList>
    </citation>
    <scope>NUCLEOTIDE SEQUENCE</scope>
    <source>
        <strain evidence="8">Duluth1</strain>
        <tissue evidence="8">Whole animal</tissue>
    </source>
</reference>
<dbReference type="Pfam" id="PF05485">
    <property type="entry name" value="THAP"/>
    <property type="match status" value="1"/>
</dbReference>
<feature type="region of interest" description="Disordered" evidence="6">
    <location>
        <begin position="189"/>
        <end position="214"/>
    </location>
</feature>
<dbReference type="GO" id="GO:0008270">
    <property type="term" value="F:zinc ion binding"/>
    <property type="evidence" value="ECO:0007669"/>
    <property type="project" value="UniProtKB-KW"/>
</dbReference>
<proteinExistence type="predicted"/>